<reference evidence="4" key="1">
    <citation type="journal article" date="2013" name="Science">
        <title>The Amborella genome and the evolution of flowering plants.</title>
        <authorList>
            <consortium name="Amborella Genome Project"/>
        </authorList>
    </citation>
    <scope>NUCLEOTIDE SEQUENCE [LARGE SCALE GENOMIC DNA]</scope>
</reference>
<evidence type="ECO:0008006" key="5">
    <source>
        <dbReference type="Google" id="ProtNLM"/>
    </source>
</evidence>
<dbReference type="EMBL" id="KI392068">
    <property type="protein sequence ID" value="ERN19657.1"/>
    <property type="molecule type" value="Genomic_DNA"/>
</dbReference>
<dbReference type="eggNOG" id="KOG1791">
    <property type="taxonomic scope" value="Eukaryota"/>
</dbReference>
<protein>
    <recommendedName>
        <fullName evidence="5">Nucleolar pre-ribosomal-associated protein 1 C-terminal domain-containing protein</fullName>
    </recommendedName>
</protein>
<sequence>MAETLSNMEEETLTVFDGDKAPLSPEDIPNVERGESNYEEAEEAMEAPVSLHCVMKLKELLRNICSVDSRSVRSSSKEFIRLLRGDSGGQLLHKYVRASPLCTELSEAWKLRSEKKTGLSYVLSLISVIFELPHGKRVLYFGEFDAEAKAKHSVSKRLDTFARLLLETRMEDVYSEINSKEIKRQNAALLLMASIVRRGIGLASEVAKRFDFSMKIFPKLAENRPRKDREKNRKVGSTRAAFIQFAMSFLEVGSPKLLRWILQKKDMYSGVLRGLACDSERTIVNVLSVLQARVLCKDSLVPPGLQSVLFGDVTLGQMSLISGNLDAKSAAEMAHETLLMVCTDPSHGLMPDLSEKWGTMGLSENSKLKGNPARLLRLMLKLRPTEVGYHRDLLLAIVQGRPLLGSSYMDSFPYNLEPRESPTWFSAVSLASDLIFAAKSILPFASLAKRGFNPPSMESTEIKSVLKCIVPRSFTRVVINRGLLHSDIYIKHASLRLLLEALKSLNNLVDAISDALECMSVEPPEAHAGSIDLRQLMPGNKLGSIEGLSGIDALSNTSKCLHTDLVVNGCTQKSIKHKWLSLKQEVQIELRSVLPDPQVLLKLLSIPKCYTVKNDETWRKRERYSDSCGNRTKRPKQDAIDEDIDICVNRLNGDWAASNFGDGETVNVESVAEELVSEEDPLKPMAEVWGLSDSSGICEELKDTNVYFQSKLLDALTLYLRVMPTSLTDGSFDFFKLLPSNPWNLPICEQRSLVSLLLEAIAWSSGSRVPAAAPMLMYKHLQPLIKWMLYSPVNDISSQAHVLVQAAILSTGAFGNNFLEIEAWLLFLPGYKKDNVSMGISNEAFCKFTAPIISFFCDTISTMGNNVYKHLNQLRCLLSKFDSAKDVSPDFSPLVICILQKCLRVLESGSKTLKVTGRTMISMYVGNSLCFLLQTQVQPASLAAIITSLLASKVVGSCQPNVDSGNFHCEWRPMENLLLFSKRVLDEEASCHLLSTPLSGDNQSFLKALGQAKKIIRNGHDGWLSGVALALTSAILCAAPVDMLADFPSLIIIAEHIYGVDTSVLSSILCQERVLLSQVAHLWPDLFMSSLDVVSCACKEAAPVSGYNASHSPVSGLPGLGIDFDSKELAIATFGIFLQHIPFNVLFSAITSFNDTDLLGSTKMRGVLQAKLLESPADSLIASVHLILFWMYRISRKEVDSSIRSWGEQLTTCFALVEHILIRILSSASVLDSSQEIKSTTAAVVLIQEVVEAIFCHPAVALLLLHPLINHGEPENGGFNNLEAFLCSSSNYVHPVDHHVLHLLNVVADYLSTQMTVQGLNLKLRDVHGSVLKACQPLLRRPLSVFRDEVLAGMTTHKELFPCLPSFYVLWSLKHFLSPFELLELVYWLFCNIDEEKIKDSAPSMPSAIYLGLHIAEEAFSMLSSFVLRGKTKVALWNIFGEVAGTFDLDVFEKIYDKILNFSLMCNLEIADLCLLRVMLVSVWNCTQSSAVLLPLSMTVQKMISCCPMDLLIHCIYKTNRIKSRILFLITQISPLHLSIFGEMFLSVLGNDSSREVPKLDGAYPVNVITEETTNHCFTSEEYILLLPVALKYFFSEFAESSKQKFVYAECIPVHYSKTLLQGFSNWQDFVSSKIFWEEGDDVVLTSPEEFHNFFSSTILSRTIGMLELWLIMKGKTLRKKKRIKLFDSIDRTLHCRGVLVDSALDELCSSSFEQSLNTVNRITARIYFLRMLLFPQNSILVQKFVEINDGTGEMSTERKQNGSDNLKLGQDAYFEVMSILSITLDKLVQKFPLNLYNLESTMVDSSQLVRFLEMTILTNLVELAREIGRTSADMHPVPFLGPFLRSSLLHRFEDPSTLKALRSILLSLPEGNLAFGDAFEYLVAHSQFVPAILWSEAGSDRASVLSHSGMLFRPFSSILHLLSYPNSVQSVSEMKSNLKTSSGKREISFLSYQRKLELVKLLRVLYHLKVRQGQINTTENSSTNAKELLSLLLAGYGATLSVIDVEMLSLMHEIESLELTCHGCLSEMDYLWGTSALTIRRERALEGSLASTITDDCETAEEKRKREFRENLPVDSRVCAWTVLHFSYDREIWTQSEPLEKLKEDNLMDLPIVIPSRHGEMVAQYDPAFVLRFAIHSLSMGFIEPMEFSGLGLLAVAFISMSSSDEGIRKLAYDALGRFKTALENCWNCRNGPQLRLLLTYIQNGIKEPWQQIPSVIAIFAAEASFILMDPANGLYVNVNQFLMRSPRVDLEAVPLFHSLFGSCSIHFLSDRKWILHLLFAGLNLVDDAQIFKRKFLFELLLSFYNSSLADHNTRVLILQIVRKAVKLHMMGRYLVEQSGLISWLSSIILFGIERLHGEIRELVLTQMVIALELSWGGAYAGAQTVVPRRRLARLGGRLDAPYSPS</sequence>
<dbReference type="STRING" id="13333.U5DE11"/>
<evidence type="ECO:0000259" key="2">
    <source>
        <dbReference type="Pfam" id="PF16201"/>
    </source>
</evidence>
<proteinExistence type="predicted"/>
<dbReference type="InterPro" id="IPR021714">
    <property type="entry name" value="URB1_N"/>
</dbReference>
<evidence type="ECO:0000313" key="4">
    <source>
        <dbReference type="Proteomes" id="UP000017836"/>
    </source>
</evidence>
<dbReference type="PANTHER" id="PTHR13500:SF0">
    <property type="entry name" value="NUCLEOLAR PRE-RIBOSOMAL-ASSOCIATED PROTEIN 1"/>
    <property type="match status" value="1"/>
</dbReference>
<dbReference type="OMA" id="EVGNPRM"/>
<name>U5DE11_AMBTC</name>
<feature type="domain" description="URB1 N-terminal" evidence="1">
    <location>
        <begin position="102"/>
        <end position="426"/>
    </location>
</feature>
<dbReference type="GO" id="GO:0000466">
    <property type="term" value="P:maturation of 5.8S rRNA from tricistronic rRNA transcript (SSU-rRNA, 5.8S rRNA, LSU-rRNA)"/>
    <property type="evidence" value="ECO:0000318"/>
    <property type="project" value="GO_Central"/>
</dbReference>
<dbReference type="Pfam" id="PF16201">
    <property type="entry name" value="NopRA1"/>
    <property type="match status" value="1"/>
</dbReference>
<accession>U5DE11</accession>
<organism evidence="3 4">
    <name type="scientific">Amborella trichopoda</name>
    <dbReference type="NCBI Taxonomy" id="13333"/>
    <lineage>
        <taxon>Eukaryota</taxon>
        <taxon>Viridiplantae</taxon>
        <taxon>Streptophyta</taxon>
        <taxon>Embryophyta</taxon>
        <taxon>Tracheophyta</taxon>
        <taxon>Spermatophyta</taxon>
        <taxon>Magnoliopsida</taxon>
        <taxon>Amborellales</taxon>
        <taxon>Amborellaceae</taxon>
        <taxon>Amborella</taxon>
    </lineage>
</organism>
<dbReference type="Pfam" id="PF11707">
    <property type="entry name" value="Npa1"/>
    <property type="match status" value="1"/>
</dbReference>
<evidence type="ECO:0000259" key="1">
    <source>
        <dbReference type="Pfam" id="PF11707"/>
    </source>
</evidence>
<gene>
    <name evidence="3" type="ORF">AMTR_s00062p00165700</name>
</gene>
<dbReference type="GO" id="GO:0000463">
    <property type="term" value="P:maturation of LSU-rRNA from tricistronic rRNA transcript (SSU-rRNA, 5.8S rRNA, LSU-rRNA)"/>
    <property type="evidence" value="ECO:0000318"/>
    <property type="project" value="GO_Central"/>
</dbReference>
<dbReference type="InterPro" id="IPR039844">
    <property type="entry name" value="URB1"/>
</dbReference>
<dbReference type="PANTHER" id="PTHR13500">
    <property type="entry name" value="NUCLEOLAR PRERIBOSOMAL-ASSOCIATED PROTEIN 1"/>
    <property type="match status" value="1"/>
</dbReference>
<keyword evidence="4" id="KW-1185">Reference proteome</keyword>
<dbReference type="GO" id="GO:0005730">
    <property type="term" value="C:nucleolus"/>
    <property type="evidence" value="ECO:0000318"/>
    <property type="project" value="GO_Central"/>
</dbReference>
<dbReference type="InterPro" id="IPR032436">
    <property type="entry name" value="URB1_C"/>
</dbReference>
<dbReference type="Proteomes" id="UP000017836">
    <property type="component" value="Unassembled WGS sequence"/>
</dbReference>
<evidence type="ECO:0000313" key="3">
    <source>
        <dbReference type="EMBL" id="ERN19657.1"/>
    </source>
</evidence>
<feature type="domain" description="URB1 C-terminal" evidence="2">
    <location>
        <begin position="2155"/>
        <end position="2345"/>
    </location>
</feature>
<dbReference type="Gramene" id="ERN19657">
    <property type="protein sequence ID" value="ERN19657"/>
    <property type="gene ID" value="AMTR_s00062p00165700"/>
</dbReference>
<dbReference type="HOGENOM" id="CLU_000775_0_0_1"/>